<evidence type="ECO:0000256" key="1">
    <source>
        <dbReference type="ARBA" id="ARBA00022729"/>
    </source>
</evidence>
<comment type="caution">
    <text evidence="4">The sequence shown here is derived from an EMBL/GenBank/DDBJ whole genome shotgun (WGS) entry which is preliminary data.</text>
</comment>
<feature type="signal peptide" evidence="2">
    <location>
        <begin position="1"/>
        <end position="36"/>
    </location>
</feature>
<organism evidence="4 5">
    <name type="scientific">Leifsonia aquatica</name>
    <name type="common">Corynebacterium aquaticum</name>
    <dbReference type="NCBI Taxonomy" id="144185"/>
    <lineage>
        <taxon>Bacteria</taxon>
        <taxon>Bacillati</taxon>
        <taxon>Actinomycetota</taxon>
        <taxon>Actinomycetes</taxon>
        <taxon>Micrococcales</taxon>
        <taxon>Microbacteriaceae</taxon>
        <taxon>Leifsonia</taxon>
    </lineage>
</organism>
<protein>
    <submittedName>
        <fullName evidence="4">Polar amino acid transport system substrate-binding protein</fullName>
    </submittedName>
</protein>
<dbReference type="Proteomes" id="UP000538196">
    <property type="component" value="Unassembled WGS sequence"/>
</dbReference>
<gene>
    <name evidence="4" type="ORF">FHX33_000806</name>
</gene>
<keyword evidence="1 2" id="KW-0732">Signal</keyword>
<dbReference type="SUPFAM" id="SSF53850">
    <property type="entry name" value="Periplasmic binding protein-like II"/>
    <property type="match status" value="1"/>
</dbReference>
<dbReference type="Gene3D" id="3.40.190.10">
    <property type="entry name" value="Periplasmic binding protein-like II"/>
    <property type="match status" value="2"/>
</dbReference>
<evidence type="ECO:0000313" key="4">
    <source>
        <dbReference type="EMBL" id="MBB2966074.1"/>
    </source>
</evidence>
<sequence>MTQHIPRRRRRTIASAALVATALIASLAACSGQASASGTSDGSDSVTVGAHSNGVATETTVELKQVDSIRDTLPESVKKSGKLVVGLGALPSGFPPITYIGDDQKTYTGTDPDLARLVAKVLGLQPEFKNATWQNLFVGIDNGTIDTGFSNITVTEERKQKYDFASYRQDILAFAVLKKNTWQFDGDYENLAGLTVATDRGTNQEKILLEWQQKLQAEGKTLDVKYYPDTNAVYLALNSVKIDAYFTPNPSVAYQETQTAKTANPIRTAGTFSGAGETVKGLIAATSKKGSGLAEPVAAALNYVIEHGQYAKVLKAYNLANESVPTSEVNPAGLPLSNQ</sequence>
<reference evidence="4 5" key="1">
    <citation type="submission" date="2020-08" db="EMBL/GenBank/DDBJ databases">
        <title>Sequencing the genomes of 1000 actinobacteria strains.</title>
        <authorList>
            <person name="Klenk H.-P."/>
        </authorList>
    </citation>
    <scope>NUCLEOTIDE SEQUENCE [LARGE SCALE GENOMIC DNA]</scope>
    <source>
        <strain evidence="4 5">DSM 20146</strain>
    </source>
</reference>
<evidence type="ECO:0000259" key="3">
    <source>
        <dbReference type="SMART" id="SM00062"/>
    </source>
</evidence>
<dbReference type="InterPro" id="IPR006311">
    <property type="entry name" value="TAT_signal"/>
</dbReference>
<dbReference type="AlphaFoldDB" id="A0A7W4UTM6"/>
<dbReference type="PANTHER" id="PTHR35936:SF34">
    <property type="entry name" value="ABC TRANSPORTER EXTRACELLULAR-BINDING PROTEIN YCKB-RELATED"/>
    <property type="match status" value="1"/>
</dbReference>
<dbReference type="PROSITE" id="PS51318">
    <property type="entry name" value="TAT"/>
    <property type="match status" value="1"/>
</dbReference>
<name>A0A7W4UTM6_LEIAQ</name>
<dbReference type="InterPro" id="IPR001638">
    <property type="entry name" value="Solute-binding_3/MltF_N"/>
</dbReference>
<feature type="domain" description="Solute-binding protein family 3/N-terminal" evidence="3">
    <location>
        <begin position="82"/>
        <end position="321"/>
    </location>
</feature>
<dbReference type="EMBL" id="JACHVP010000001">
    <property type="protein sequence ID" value="MBB2966074.1"/>
    <property type="molecule type" value="Genomic_DNA"/>
</dbReference>
<evidence type="ECO:0000313" key="5">
    <source>
        <dbReference type="Proteomes" id="UP000538196"/>
    </source>
</evidence>
<dbReference type="RefSeq" id="WP_021763933.1">
    <property type="nucleotide sequence ID" value="NZ_JACHVP010000001.1"/>
</dbReference>
<dbReference type="SMART" id="SM00062">
    <property type="entry name" value="PBPb"/>
    <property type="match status" value="1"/>
</dbReference>
<dbReference type="PANTHER" id="PTHR35936">
    <property type="entry name" value="MEMBRANE-BOUND LYTIC MUREIN TRANSGLYCOSYLASE F"/>
    <property type="match status" value="1"/>
</dbReference>
<proteinExistence type="predicted"/>
<evidence type="ECO:0000256" key="2">
    <source>
        <dbReference type="SAM" id="SignalP"/>
    </source>
</evidence>
<dbReference type="PROSITE" id="PS51257">
    <property type="entry name" value="PROKAR_LIPOPROTEIN"/>
    <property type="match status" value="1"/>
</dbReference>
<keyword evidence="5" id="KW-1185">Reference proteome</keyword>
<dbReference type="Pfam" id="PF00497">
    <property type="entry name" value="SBP_bac_3"/>
    <property type="match status" value="1"/>
</dbReference>
<feature type="chain" id="PRO_5030676205" evidence="2">
    <location>
        <begin position="37"/>
        <end position="339"/>
    </location>
</feature>
<accession>A0A7W4UTM6</accession>